<name>A0A5N7CDM8_PETAA</name>
<dbReference type="OrthoDB" id="2130629at2759"/>
<organism evidence="7">
    <name type="scientific">Petromyces alliaceus</name>
    <name type="common">Aspergillus alliaceus</name>
    <dbReference type="NCBI Taxonomy" id="209559"/>
    <lineage>
        <taxon>Eukaryota</taxon>
        <taxon>Fungi</taxon>
        <taxon>Dikarya</taxon>
        <taxon>Ascomycota</taxon>
        <taxon>Pezizomycotina</taxon>
        <taxon>Eurotiomycetes</taxon>
        <taxon>Eurotiomycetidae</taxon>
        <taxon>Eurotiales</taxon>
        <taxon>Aspergillaceae</taxon>
        <taxon>Aspergillus</taxon>
        <taxon>Aspergillus subgen. Circumdati</taxon>
    </lineage>
</organism>
<keyword evidence="2 6" id="KW-0812">Transmembrane</keyword>
<evidence type="ECO:0000256" key="4">
    <source>
        <dbReference type="ARBA" id="ARBA00023136"/>
    </source>
</evidence>
<gene>
    <name evidence="7" type="ORF">BDV23DRAFT_171012</name>
</gene>
<feature type="transmembrane region" description="Helical" evidence="6">
    <location>
        <begin position="253"/>
        <end position="274"/>
    </location>
</feature>
<dbReference type="GO" id="GO:0016020">
    <property type="term" value="C:membrane"/>
    <property type="evidence" value="ECO:0007669"/>
    <property type="project" value="UniProtKB-SubCell"/>
</dbReference>
<feature type="transmembrane region" description="Helical" evidence="6">
    <location>
        <begin position="406"/>
        <end position="428"/>
    </location>
</feature>
<evidence type="ECO:0000256" key="5">
    <source>
        <dbReference type="SAM" id="MobiDB-lite"/>
    </source>
</evidence>
<feature type="region of interest" description="Disordered" evidence="5">
    <location>
        <begin position="1"/>
        <end position="55"/>
    </location>
</feature>
<sequence length="492" mass="53358">MELSMPPQPSLCPSQSRYHLPSDNIREENDSNVPEGAGSLARKDRNQAQTLRGQGKPPELPTLFAEIVFVVVRSMGQLLFAIVLANSLVNQVTLIEALRLSGSKSPWFIDSFCLADWVSVVVSGVWNLTELFSLTPSRTVLYFIVRAMVGLAVGIIQSTAVSLLGRVYKAGQRKTIVFSSMAAMLPLGFGIGAPEGGTFIAHLHWVFGSTAILCALFTIALSINDFCFLGAAVSMDGCGLLTFGLTQSAHIHWVPYTYVLVIVGVLLFIAFYFVDRWTPGMVSLVISHFLGYGAFSVAWMFYAVHSSSPFRTRPQLLPLFIPPMLSTGHCRFLGLSSWSLYQICRLQQPPSLSPPKLPRSFQGSAGSLLVTMQNLSSAIFTAVGDTIGESATKGEGYSPDLNALRALWWVSLATSLLGALVSGVFVRIPKAEEKGPMPDNVYKGPLSIPAHDPRPELHYEEGESLAVQTVRVCILVVVKGGSTSFHDSTDPV</sequence>
<dbReference type="SUPFAM" id="SSF103473">
    <property type="entry name" value="MFS general substrate transporter"/>
    <property type="match status" value="1"/>
</dbReference>
<keyword evidence="4 6" id="KW-0472">Membrane</keyword>
<dbReference type="PANTHER" id="PTHR42718">
    <property type="entry name" value="MAJOR FACILITATOR SUPERFAMILY MULTIDRUG TRANSPORTER MFSC"/>
    <property type="match status" value="1"/>
</dbReference>
<evidence type="ECO:0000256" key="1">
    <source>
        <dbReference type="ARBA" id="ARBA00004141"/>
    </source>
</evidence>
<protein>
    <recommendedName>
        <fullName evidence="8">Major facilitator superfamily domain-containing protein</fullName>
    </recommendedName>
</protein>
<feature type="transmembrane region" description="Helical" evidence="6">
    <location>
        <begin position="140"/>
        <end position="164"/>
    </location>
</feature>
<evidence type="ECO:0000256" key="6">
    <source>
        <dbReference type="SAM" id="Phobius"/>
    </source>
</evidence>
<evidence type="ECO:0000256" key="2">
    <source>
        <dbReference type="ARBA" id="ARBA00022692"/>
    </source>
</evidence>
<dbReference type="Proteomes" id="UP000326877">
    <property type="component" value="Unassembled WGS sequence"/>
</dbReference>
<evidence type="ECO:0000313" key="7">
    <source>
        <dbReference type="EMBL" id="KAE8392270.1"/>
    </source>
</evidence>
<proteinExistence type="predicted"/>
<feature type="transmembrane region" description="Helical" evidence="6">
    <location>
        <begin position="199"/>
        <end position="219"/>
    </location>
</feature>
<dbReference type="AlphaFoldDB" id="A0A5N7CDM8"/>
<feature type="transmembrane region" description="Helical" evidence="6">
    <location>
        <begin position="226"/>
        <end position="247"/>
    </location>
</feature>
<evidence type="ECO:0008006" key="8">
    <source>
        <dbReference type="Google" id="ProtNLM"/>
    </source>
</evidence>
<feature type="compositionally biased region" description="Pro residues" evidence="5">
    <location>
        <begin position="1"/>
        <end position="10"/>
    </location>
</feature>
<feature type="transmembrane region" description="Helical" evidence="6">
    <location>
        <begin position="176"/>
        <end position="193"/>
    </location>
</feature>
<dbReference type="InterPro" id="IPR036259">
    <property type="entry name" value="MFS_trans_sf"/>
</dbReference>
<accession>A0A5N7CDM8</accession>
<comment type="subcellular location">
    <subcellularLocation>
        <location evidence="1">Membrane</location>
        <topology evidence="1">Multi-pass membrane protein</topology>
    </subcellularLocation>
</comment>
<dbReference type="EMBL" id="ML735238">
    <property type="protein sequence ID" value="KAE8392270.1"/>
    <property type="molecule type" value="Genomic_DNA"/>
</dbReference>
<evidence type="ECO:0000256" key="3">
    <source>
        <dbReference type="ARBA" id="ARBA00022989"/>
    </source>
</evidence>
<keyword evidence="3 6" id="KW-1133">Transmembrane helix</keyword>
<feature type="transmembrane region" description="Helical" evidence="6">
    <location>
        <begin position="281"/>
        <end position="302"/>
    </location>
</feature>
<dbReference type="PANTHER" id="PTHR42718:SF41">
    <property type="entry name" value="MFS TRANSPORTER OF UNKOWN SPECIFICITY (AFU_ORTHOLOGUE AFUA_5G09940)-RELATED"/>
    <property type="match status" value="1"/>
</dbReference>
<reference evidence="7" key="1">
    <citation type="submission" date="2019-04" db="EMBL/GenBank/DDBJ databases">
        <title>Friends and foes A comparative genomics studyof 23 Aspergillus species from section Flavi.</title>
        <authorList>
            <consortium name="DOE Joint Genome Institute"/>
            <person name="Kjaerbolling I."/>
            <person name="Vesth T."/>
            <person name="Frisvad J.C."/>
            <person name="Nybo J.L."/>
            <person name="Theobald S."/>
            <person name="Kildgaard S."/>
            <person name="Isbrandt T."/>
            <person name="Kuo A."/>
            <person name="Sato A."/>
            <person name="Lyhne E.K."/>
            <person name="Kogle M.E."/>
            <person name="Wiebenga A."/>
            <person name="Kun R.S."/>
            <person name="Lubbers R.J."/>
            <person name="Makela M.R."/>
            <person name="Barry K."/>
            <person name="Chovatia M."/>
            <person name="Clum A."/>
            <person name="Daum C."/>
            <person name="Haridas S."/>
            <person name="He G."/>
            <person name="LaButti K."/>
            <person name="Lipzen A."/>
            <person name="Mondo S."/>
            <person name="Riley R."/>
            <person name="Salamov A."/>
            <person name="Simmons B.A."/>
            <person name="Magnuson J.K."/>
            <person name="Henrissat B."/>
            <person name="Mortensen U.H."/>
            <person name="Larsen T.O."/>
            <person name="Devries R.P."/>
            <person name="Grigoriev I.V."/>
            <person name="Machida M."/>
            <person name="Baker S.E."/>
            <person name="Andersen M.R."/>
        </authorList>
    </citation>
    <scope>NUCLEOTIDE SEQUENCE [LARGE SCALE GENOMIC DNA]</scope>
    <source>
        <strain evidence="7">IBT 14317</strain>
    </source>
</reference>